<dbReference type="InterPro" id="IPR009057">
    <property type="entry name" value="Homeodomain-like_sf"/>
</dbReference>
<protein>
    <recommendedName>
        <fullName evidence="2">HTH psq-type domain-containing protein</fullName>
    </recommendedName>
</protein>
<dbReference type="SUPFAM" id="SSF46689">
    <property type="entry name" value="Homeodomain-like"/>
    <property type="match status" value="1"/>
</dbReference>
<dbReference type="Proteomes" id="UP000499080">
    <property type="component" value="Unassembled WGS sequence"/>
</dbReference>
<sequence>MKSTLRAFTSESSTKMANRRQLSFQDTLTIIKEIDDGMKQVDVAKKYGLAESTIATFLKERKQIEEALNSNEINPQRKRLKIATNENIYAAVDSILINIENTVGEPFKAVKVKEACGNIARIWWKVTEKTIRNCWEKADLCFMEDKQTHNDQNSKNGDVSDAEECVLSLRKSLTQLEEKCQNVWN</sequence>
<proteinExistence type="predicted"/>
<comment type="subcellular location">
    <subcellularLocation>
        <location evidence="1">Nucleus</location>
    </subcellularLocation>
</comment>
<accession>A0A4Y2BGQ8</accession>
<organism evidence="3 4">
    <name type="scientific">Araneus ventricosus</name>
    <name type="common">Orbweaver spider</name>
    <name type="synonym">Epeira ventricosa</name>
    <dbReference type="NCBI Taxonomy" id="182803"/>
    <lineage>
        <taxon>Eukaryota</taxon>
        <taxon>Metazoa</taxon>
        <taxon>Ecdysozoa</taxon>
        <taxon>Arthropoda</taxon>
        <taxon>Chelicerata</taxon>
        <taxon>Arachnida</taxon>
        <taxon>Araneae</taxon>
        <taxon>Araneomorphae</taxon>
        <taxon>Entelegynae</taxon>
        <taxon>Araneoidea</taxon>
        <taxon>Araneidae</taxon>
        <taxon>Araneus</taxon>
    </lineage>
</organism>
<name>A0A4Y2BGQ8_ARAVE</name>
<dbReference type="GO" id="GO:0003677">
    <property type="term" value="F:DNA binding"/>
    <property type="evidence" value="ECO:0007669"/>
    <property type="project" value="InterPro"/>
</dbReference>
<dbReference type="InterPro" id="IPR007889">
    <property type="entry name" value="HTH_Psq"/>
</dbReference>
<evidence type="ECO:0000259" key="2">
    <source>
        <dbReference type="Pfam" id="PF04218"/>
    </source>
</evidence>
<feature type="domain" description="HTH psq-type" evidence="2">
    <location>
        <begin position="18"/>
        <end position="64"/>
    </location>
</feature>
<dbReference type="Gene3D" id="1.10.10.60">
    <property type="entry name" value="Homeodomain-like"/>
    <property type="match status" value="1"/>
</dbReference>
<dbReference type="Pfam" id="PF04218">
    <property type="entry name" value="CENP-B_N"/>
    <property type="match status" value="1"/>
</dbReference>
<evidence type="ECO:0000256" key="1">
    <source>
        <dbReference type="ARBA" id="ARBA00004123"/>
    </source>
</evidence>
<gene>
    <name evidence="3" type="ORF">AVEN_28024_1</name>
</gene>
<dbReference type="OrthoDB" id="125347at2759"/>
<evidence type="ECO:0000313" key="4">
    <source>
        <dbReference type="Proteomes" id="UP000499080"/>
    </source>
</evidence>
<dbReference type="AlphaFoldDB" id="A0A4Y2BGQ8"/>
<keyword evidence="4" id="KW-1185">Reference proteome</keyword>
<comment type="caution">
    <text evidence="3">The sequence shown here is derived from an EMBL/GenBank/DDBJ whole genome shotgun (WGS) entry which is preliminary data.</text>
</comment>
<reference evidence="3 4" key="1">
    <citation type="journal article" date="2019" name="Sci. Rep.">
        <title>Orb-weaving spider Araneus ventricosus genome elucidates the spidroin gene catalogue.</title>
        <authorList>
            <person name="Kono N."/>
            <person name="Nakamura H."/>
            <person name="Ohtoshi R."/>
            <person name="Moran D.A.P."/>
            <person name="Shinohara A."/>
            <person name="Yoshida Y."/>
            <person name="Fujiwara M."/>
            <person name="Mori M."/>
            <person name="Tomita M."/>
            <person name="Arakawa K."/>
        </authorList>
    </citation>
    <scope>NUCLEOTIDE SEQUENCE [LARGE SCALE GENOMIC DNA]</scope>
</reference>
<dbReference type="GO" id="GO:0005634">
    <property type="term" value="C:nucleus"/>
    <property type="evidence" value="ECO:0007669"/>
    <property type="project" value="UniProtKB-SubCell"/>
</dbReference>
<evidence type="ECO:0000313" key="3">
    <source>
        <dbReference type="EMBL" id="GBL90927.1"/>
    </source>
</evidence>
<dbReference type="EMBL" id="BGPR01000075">
    <property type="protein sequence ID" value="GBL90927.1"/>
    <property type="molecule type" value="Genomic_DNA"/>
</dbReference>